<accession>A0A401ZBS6</accession>
<sequence length="105" mass="11385">MLAHIKVSQAGRVVSGKAQQSQSAIIGIGNALTRIEQHETAAHAGAHFREHLVFAPKRRRNGINASISGDPKSRSILRNPHAARNYIVFLFGEGGHPKQPFPACE</sequence>
<reference evidence="2" key="1">
    <citation type="submission" date="2018-12" db="EMBL/GenBank/DDBJ databases">
        <title>Tengunoibacter tsumagoiensis gen. nov., sp. nov., Dictyobacter kobayashii sp. nov., D. alpinus sp. nov., and D. joshuensis sp. nov. and description of Dictyobacteraceae fam. nov. within the order Ktedonobacterales isolated from Tengu-no-mugimeshi.</title>
        <authorList>
            <person name="Wang C.M."/>
            <person name="Zheng Y."/>
            <person name="Sakai Y."/>
            <person name="Toyoda A."/>
            <person name="Minakuchi Y."/>
            <person name="Abe K."/>
            <person name="Yokota A."/>
            <person name="Yabe S."/>
        </authorList>
    </citation>
    <scope>NUCLEOTIDE SEQUENCE [LARGE SCALE GENOMIC DNA]</scope>
    <source>
        <strain evidence="2">S-27</strain>
    </source>
</reference>
<gene>
    <name evidence="1" type="ORF">KDAU_16210</name>
</gene>
<protein>
    <submittedName>
        <fullName evidence="1">Uncharacterized protein</fullName>
    </submittedName>
</protein>
<organism evidence="1 2">
    <name type="scientific">Dictyobacter aurantiacus</name>
    <dbReference type="NCBI Taxonomy" id="1936993"/>
    <lineage>
        <taxon>Bacteria</taxon>
        <taxon>Bacillati</taxon>
        <taxon>Chloroflexota</taxon>
        <taxon>Ktedonobacteria</taxon>
        <taxon>Ktedonobacterales</taxon>
        <taxon>Dictyobacteraceae</taxon>
        <taxon>Dictyobacter</taxon>
    </lineage>
</organism>
<dbReference type="Proteomes" id="UP000287224">
    <property type="component" value="Unassembled WGS sequence"/>
</dbReference>
<name>A0A401ZBS6_9CHLR</name>
<comment type="caution">
    <text evidence="1">The sequence shown here is derived from an EMBL/GenBank/DDBJ whole genome shotgun (WGS) entry which is preliminary data.</text>
</comment>
<dbReference type="AlphaFoldDB" id="A0A401ZBS6"/>
<proteinExistence type="predicted"/>
<evidence type="ECO:0000313" key="1">
    <source>
        <dbReference type="EMBL" id="GCE04292.1"/>
    </source>
</evidence>
<evidence type="ECO:0000313" key="2">
    <source>
        <dbReference type="Proteomes" id="UP000287224"/>
    </source>
</evidence>
<keyword evidence="2" id="KW-1185">Reference proteome</keyword>
<dbReference type="EMBL" id="BIFQ01000001">
    <property type="protein sequence ID" value="GCE04292.1"/>
    <property type="molecule type" value="Genomic_DNA"/>
</dbReference>